<dbReference type="SUPFAM" id="SSF55785">
    <property type="entry name" value="PYP-like sensor domain (PAS domain)"/>
    <property type="match status" value="1"/>
</dbReference>
<dbReference type="InterPro" id="IPR029016">
    <property type="entry name" value="GAF-like_dom_sf"/>
</dbReference>
<dbReference type="EMBL" id="BOMI01000024">
    <property type="protein sequence ID" value="GID72975.1"/>
    <property type="molecule type" value="Genomic_DNA"/>
</dbReference>
<evidence type="ECO:0000259" key="10">
    <source>
        <dbReference type="PROSITE" id="PS50110"/>
    </source>
</evidence>
<dbReference type="Gene3D" id="3.30.565.10">
    <property type="entry name" value="Histidine kinase-like ATPase, C-terminal domain"/>
    <property type="match status" value="1"/>
</dbReference>
<dbReference type="Gene3D" id="1.10.287.130">
    <property type="match status" value="1"/>
</dbReference>
<evidence type="ECO:0000256" key="7">
    <source>
        <dbReference type="ARBA" id="ARBA00023012"/>
    </source>
</evidence>
<feature type="modified residue" description="4-aspartylphosphate" evidence="8">
    <location>
        <position position="49"/>
    </location>
</feature>
<evidence type="ECO:0000313" key="12">
    <source>
        <dbReference type="Proteomes" id="UP000609879"/>
    </source>
</evidence>
<evidence type="ECO:0000256" key="4">
    <source>
        <dbReference type="ARBA" id="ARBA00022553"/>
    </source>
</evidence>
<dbReference type="InterPro" id="IPR001789">
    <property type="entry name" value="Sig_transdc_resp-reg_receiver"/>
</dbReference>
<evidence type="ECO:0000256" key="5">
    <source>
        <dbReference type="ARBA" id="ARBA00022679"/>
    </source>
</evidence>
<dbReference type="PANTHER" id="PTHR43547">
    <property type="entry name" value="TWO-COMPONENT HISTIDINE KINASE"/>
    <property type="match status" value="1"/>
</dbReference>
<gene>
    <name evidence="11" type="ORF">Ade02nite_16160</name>
</gene>
<accession>A0ABQ3XZC5</accession>
<dbReference type="EC" id="2.7.13.3" evidence="3"/>
<dbReference type="CDD" id="cd00082">
    <property type="entry name" value="HisKA"/>
    <property type="match status" value="1"/>
</dbReference>
<dbReference type="PANTHER" id="PTHR43547:SF2">
    <property type="entry name" value="HYBRID SIGNAL TRANSDUCTION HISTIDINE KINASE C"/>
    <property type="match status" value="1"/>
</dbReference>
<dbReference type="SUPFAM" id="SSF52172">
    <property type="entry name" value="CheY-like"/>
    <property type="match status" value="1"/>
</dbReference>
<dbReference type="SUPFAM" id="SSF55874">
    <property type="entry name" value="ATPase domain of HSP90 chaperone/DNA topoisomerase II/histidine kinase"/>
    <property type="match status" value="1"/>
</dbReference>
<comment type="subcellular location">
    <subcellularLocation>
        <location evidence="2">Cell membrane</location>
    </subcellularLocation>
</comment>
<dbReference type="PROSITE" id="PS50110">
    <property type="entry name" value="RESPONSE_REGULATORY"/>
    <property type="match status" value="1"/>
</dbReference>
<dbReference type="InterPro" id="IPR035965">
    <property type="entry name" value="PAS-like_dom_sf"/>
</dbReference>
<evidence type="ECO:0000256" key="2">
    <source>
        <dbReference type="ARBA" id="ARBA00004236"/>
    </source>
</evidence>
<dbReference type="InterPro" id="IPR000014">
    <property type="entry name" value="PAS"/>
</dbReference>
<feature type="domain" description="Histidine kinase" evidence="9">
    <location>
        <begin position="434"/>
        <end position="650"/>
    </location>
</feature>
<dbReference type="Pfam" id="PF13185">
    <property type="entry name" value="GAF_2"/>
    <property type="match status" value="1"/>
</dbReference>
<dbReference type="InterPro" id="IPR003594">
    <property type="entry name" value="HATPase_dom"/>
</dbReference>
<evidence type="ECO:0000256" key="1">
    <source>
        <dbReference type="ARBA" id="ARBA00000085"/>
    </source>
</evidence>
<dbReference type="Pfam" id="PF00512">
    <property type="entry name" value="HisKA"/>
    <property type="match status" value="1"/>
</dbReference>
<keyword evidence="7" id="KW-0902">Two-component regulatory system</keyword>
<dbReference type="SUPFAM" id="SSF55781">
    <property type="entry name" value="GAF domain-like"/>
    <property type="match status" value="1"/>
</dbReference>
<evidence type="ECO:0000259" key="9">
    <source>
        <dbReference type="PROSITE" id="PS50109"/>
    </source>
</evidence>
<keyword evidence="12" id="KW-1185">Reference proteome</keyword>
<dbReference type="Pfam" id="PF02518">
    <property type="entry name" value="HATPase_c"/>
    <property type="match status" value="1"/>
</dbReference>
<dbReference type="InterPro" id="IPR011006">
    <property type="entry name" value="CheY-like_superfamily"/>
</dbReference>
<dbReference type="InterPro" id="IPR036097">
    <property type="entry name" value="HisK_dim/P_sf"/>
</dbReference>
<dbReference type="CDD" id="cd00156">
    <property type="entry name" value="REC"/>
    <property type="match status" value="1"/>
</dbReference>
<dbReference type="SMART" id="SM00448">
    <property type="entry name" value="REC"/>
    <property type="match status" value="1"/>
</dbReference>
<keyword evidence="4 8" id="KW-0597">Phosphoprotein</keyword>
<dbReference type="InterPro" id="IPR036890">
    <property type="entry name" value="HATPase_C_sf"/>
</dbReference>
<dbReference type="Proteomes" id="UP000609879">
    <property type="component" value="Unassembled WGS sequence"/>
</dbReference>
<sequence>MLVAEDEVDHQRAMTEVIQGLGHQAAVAEDGWAALVAATHHRPDLVVADVDMRDMDGLQLCRALHEDPALTGIPVVLVSGLVRPGDPRLSASGAVATVGKPCDAEELAATLAYHLGGGPARAAPMELPPVIPQFLEAMVHSVDVGMAACDTAGRLTVFNDFLRDFFGDASAAVPIKEWTDRFGLRHHDGSPLQTDELPMIRALRGETVVQAGLLAADQRGRQRWLRINARPVYAGETVIGAVAAVHDITVEYRSRVYRACKSEVLRALAESPDSVAATDAVVRIVGSTLGWPYVRLWLVDPVTDRLRPAAHYTAPGRPELPMPTSLGRGQSLAGVCWERGDMVWVPDIHAPDSPVLPEIAAAANYRAGGAIPVRSGDRIAGVMTYFTYEQHEPEPSLVLLLAGVVDSVGAYREQRRADDLARNLAATTDEYIALVGHELRTPLTSITSYAELLAESPELTADLRDLVEVVCRNGRRLHELVGQLLDLAALDAGHSVLTVAELDLGDVVDTAVGQVVAAAEARDITVETRTSGSLALAGDAGRLTQMLHGLLDNALKFSQDGAIVTVTATGDDGTVTLTVTDTGAGLPAGELPHLFRRLYRGDNARHRGVPGNGLGLALSRAIVEHHQGTITLGAHRPRGTAVTVRLPRRMHTASP</sequence>
<keyword evidence="6" id="KW-0418">Kinase</keyword>
<dbReference type="Gene3D" id="3.40.50.2300">
    <property type="match status" value="1"/>
</dbReference>
<keyword evidence="5" id="KW-0808">Transferase</keyword>
<evidence type="ECO:0000313" key="11">
    <source>
        <dbReference type="EMBL" id="GID72975.1"/>
    </source>
</evidence>
<protein>
    <recommendedName>
        <fullName evidence="3">histidine kinase</fullName>
        <ecNumber evidence="3">2.7.13.3</ecNumber>
    </recommendedName>
</protein>
<feature type="domain" description="Response regulatory" evidence="10">
    <location>
        <begin position="1"/>
        <end position="115"/>
    </location>
</feature>
<evidence type="ECO:0000256" key="8">
    <source>
        <dbReference type="PROSITE-ProRule" id="PRU00169"/>
    </source>
</evidence>
<dbReference type="PROSITE" id="PS50109">
    <property type="entry name" value="HIS_KIN"/>
    <property type="match status" value="1"/>
</dbReference>
<proteinExistence type="predicted"/>
<evidence type="ECO:0000256" key="3">
    <source>
        <dbReference type="ARBA" id="ARBA00012438"/>
    </source>
</evidence>
<reference evidence="11 12" key="1">
    <citation type="submission" date="2021-01" db="EMBL/GenBank/DDBJ databases">
        <title>Whole genome shotgun sequence of Actinoplanes deccanensis NBRC 13994.</title>
        <authorList>
            <person name="Komaki H."/>
            <person name="Tamura T."/>
        </authorList>
    </citation>
    <scope>NUCLEOTIDE SEQUENCE [LARGE SCALE GENOMIC DNA]</scope>
    <source>
        <strain evidence="11 12">NBRC 13994</strain>
    </source>
</reference>
<dbReference type="NCBIfam" id="TIGR00229">
    <property type="entry name" value="sensory_box"/>
    <property type="match status" value="1"/>
</dbReference>
<dbReference type="Gene3D" id="3.30.450.20">
    <property type="entry name" value="PAS domain"/>
    <property type="match status" value="1"/>
</dbReference>
<organism evidence="11 12">
    <name type="scientific">Paractinoplanes deccanensis</name>
    <dbReference type="NCBI Taxonomy" id="113561"/>
    <lineage>
        <taxon>Bacteria</taxon>
        <taxon>Bacillati</taxon>
        <taxon>Actinomycetota</taxon>
        <taxon>Actinomycetes</taxon>
        <taxon>Micromonosporales</taxon>
        <taxon>Micromonosporaceae</taxon>
        <taxon>Paractinoplanes</taxon>
    </lineage>
</organism>
<dbReference type="InterPro" id="IPR003661">
    <property type="entry name" value="HisK_dim/P_dom"/>
</dbReference>
<name>A0ABQ3XZC5_9ACTN</name>
<evidence type="ECO:0000256" key="6">
    <source>
        <dbReference type="ARBA" id="ARBA00022777"/>
    </source>
</evidence>
<dbReference type="SMART" id="SM00387">
    <property type="entry name" value="HATPase_c"/>
    <property type="match status" value="1"/>
</dbReference>
<dbReference type="InterPro" id="IPR003018">
    <property type="entry name" value="GAF"/>
</dbReference>
<dbReference type="InterPro" id="IPR004358">
    <property type="entry name" value="Sig_transdc_His_kin-like_C"/>
</dbReference>
<dbReference type="PRINTS" id="PR00344">
    <property type="entry name" value="BCTRLSENSOR"/>
</dbReference>
<dbReference type="Gene3D" id="3.30.450.40">
    <property type="match status" value="1"/>
</dbReference>
<dbReference type="Pfam" id="PF00072">
    <property type="entry name" value="Response_reg"/>
    <property type="match status" value="1"/>
</dbReference>
<comment type="caution">
    <text evidence="11">The sequence shown here is derived from an EMBL/GenBank/DDBJ whole genome shotgun (WGS) entry which is preliminary data.</text>
</comment>
<dbReference type="SUPFAM" id="SSF47384">
    <property type="entry name" value="Homodimeric domain of signal transducing histidine kinase"/>
    <property type="match status" value="1"/>
</dbReference>
<dbReference type="SMART" id="SM00388">
    <property type="entry name" value="HisKA"/>
    <property type="match status" value="1"/>
</dbReference>
<dbReference type="InterPro" id="IPR005467">
    <property type="entry name" value="His_kinase_dom"/>
</dbReference>
<comment type="catalytic activity">
    <reaction evidence="1">
        <text>ATP + protein L-histidine = ADP + protein N-phospho-L-histidine.</text>
        <dbReference type="EC" id="2.7.13.3"/>
    </reaction>
</comment>